<keyword evidence="4" id="KW-1185">Reference proteome</keyword>
<dbReference type="EMBL" id="REGN01000971">
    <property type="protein sequence ID" value="RNA37812.1"/>
    <property type="molecule type" value="Genomic_DNA"/>
</dbReference>
<gene>
    <name evidence="3" type="ORF">BpHYR1_007135</name>
</gene>
<evidence type="ECO:0000313" key="4">
    <source>
        <dbReference type="Proteomes" id="UP000276133"/>
    </source>
</evidence>
<dbReference type="SUPFAM" id="SSF48366">
    <property type="entry name" value="Ras GEF"/>
    <property type="match status" value="1"/>
</dbReference>
<dbReference type="Gene3D" id="1.10.840.10">
    <property type="entry name" value="Ras guanine-nucleotide exchange factors catalytic domain"/>
    <property type="match status" value="1"/>
</dbReference>
<dbReference type="OrthoDB" id="26687at2759"/>
<feature type="region of interest" description="Disordered" evidence="1">
    <location>
        <begin position="382"/>
        <end position="417"/>
    </location>
</feature>
<dbReference type="InterPro" id="IPR000159">
    <property type="entry name" value="RA_dom"/>
</dbReference>
<dbReference type="Proteomes" id="UP000276133">
    <property type="component" value="Unassembled WGS sequence"/>
</dbReference>
<evidence type="ECO:0000256" key="1">
    <source>
        <dbReference type="SAM" id="MobiDB-lite"/>
    </source>
</evidence>
<dbReference type="Pfam" id="PF00788">
    <property type="entry name" value="RA"/>
    <property type="match status" value="1"/>
</dbReference>
<comment type="caution">
    <text evidence="3">The sequence shown here is derived from an EMBL/GenBank/DDBJ whole genome shotgun (WGS) entry which is preliminary data.</text>
</comment>
<dbReference type="Gene3D" id="3.10.20.90">
    <property type="entry name" value="Phosphatidylinositol 3-kinase Catalytic Subunit, Chain A, domain 1"/>
    <property type="match status" value="1"/>
</dbReference>
<protein>
    <submittedName>
        <fullName evidence="3">Ral guanine nucleotide dissociation stimulator-like 1 isoform X2</fullName>
    </submittedName>
</protein>
<dbReference type="GO" id="GO:0007265">
    <property type="term" value="P:Ras protein signal transduction"/>
    <property type="evidence" value="ECO:0007669"/>
    <property type="project" value="TreeGrafter"/>
</dbReference>
<evidence type="ECO:0000259" key="2">
    <source>
        <dbReference type="PROSITE" id="PS50200"/>
    </source>
</evidence>
<dbReference type="PANTHER" id="PTHR23113">
    <property type="entry name" value="GUANINE NUCLEOTIDE EXCHANGE FACTOR"/>
    <property type="match status" value="1"/>
</dbReference>
<sequence length="510" mass="58711">MLFYGKKSDIIKRFLQVIFSGISQILAHKLKIKAKELNNYRFLIDSAEPLSKPTGLSKSSSFKDLLSLEGTSKYAEINLGINATLGRKMKENLLKQNKKIIKQTEPVGTIPFLGMFLRDLEYLNAQSKRMDKNMINVQQKRKEFEIIAQIKLLQQASHLYSIKPDPSFDKWLHSHKLLDRNDFSNYSNQIESGNESARNSRVKSNISYRSESNESLNQMSFTGLKTPGVKQKSIFKTKSNHSRCSSIGSSDLADSSESPKSILKNSMSNSSQNDSCNTSNSIECSPISNQYTVKVKIEQNEPAKRPEAEILYKKMCISNQDRTKEVKTRILSKFFMNPELYDEFVLVQVLDVPNEIPIGDNSNVFYALRNSEDMQLVLRKRTLSSTPSSNNSSNSYASHNRISSLPPQCPNKSTYKNNSPTIRKFLRKIFYGHKHRKYSFYFSTRASFIHFYSTQKRLRQFVSDLRFGPALFYYMILDNVKNVISDQKASNYERPKYNKFIILLSNKRNK</sequence>
<dbReference type="GO" id="GO:0005886">
    <property type="term" value="C:plasma membrane"/>
    <property type="evidence" value="ECO:0007669"/>
    <property type="project" value="TreeGrafter"/>
</dbReference>
<evidence type="ECO:0000313" key="3">
    <source>
        <dbReference type="EMBL" id="RNA37812.1"/>
    </source>
</evidence>
<dbReference type="PROSITE" id="PS50200">
    <property type="entry name" value="RA"/>
    <property type="match status" value="1"/>
</dbReference>
<reference evidence="3 4" key="1">
    <citation type="journal article" date="2018" name="Sci. Rep.">
        <title>Genomic signatures of local adaptation to the degree of environmental predictability in rotifers.</title>
        <authorList>
            <person name="Franch-Gras L."/>
            <person name="Hahn C."/>
            <person name="Garcia-Roger E.M."/>
            <person name="Carmona M.J."/>
            <person name="Serra M."/>
            <person name="Gomez A."/>
        </authorList>
    </citation>
    <scope>NUCLEOTIDE SEQUENCE [LARGE SCALE GENOMIC DNA]</scope>
    <source>
        <strain evidence="3">HYR1</strain>
    </source>
</reference>
<proteinExistence type="predicted"/>
<feature type="compositionally biased region" description="Polar residues" evidence="1">
    <location>
        <begin position="401"/>
        <end position="417"/>
    </location>
</feature>
<feature type="domain" description="Ras-associating" evidence="2">
    <location>
        <begin position="317"/>
        <end position="383"/>
    </location>
</feature>
<dbReference type="STRING" id="10195.A0A3M7SQ50"/>
<dbReference type="AlphaFoldDB" id="A0A3M7SQ50"/>
<accession>A0A3M7SQ50</accession>
<dbReference type="GO" id="GO:0005085">
    <property type="term" value="F:guanyl-nucleotide exchange factor activity"/>
    <property type="evidence" value="ECO:0007669"/>
    <property type="project" value="InterPro"/>
</dbReference>
<dbReference type="InterPro" id="IPR023578">
    <property type="entry name" value="Ras_GEF_dom_sf"/>
</dbReference>
<organism evidence="3 4">
    <name type="scientific">Brachionus plicatilis</name>
    <name type="common">Marine rotifer</name>
    <name type="synonym">Brachionus muelleri</name>
    <dbReference type="NCBI Taxonomy" id="10195"/>
    <lineage>
        <taxon>Eukaryota</taxon>
        <taxon>Metazoa</taxon>
        <taxon>Spiralia</taxon>
        <taxon>Gnathifera</taxon>
        <taxon>Rotifera</taxon>
        <taxon>Eurotatoria</taxon>
        <taxon>Monogononta</taxon>
        <taxon>Pseudotrocha</taxon>
        <taxon>Ploima</taxon>
        <taxon>Brachionidae</taxon>
        <taxon>Brachionus</taxon>
    </lineage>
</organism>
<dbReference type="SUPFAM" id="SSF54236">
    <property type="entry name" value="Ubiquitin-like"/>
    <property type="match status" value="1"/>
</dbReference>
<feature type="compositionally biased region" description="Low complexity" evidence="1">
    <location>
        <begin position="245"/>
        <end position="261"/>
    </location>
</feature>
<feature type="compositionally biased region" description="Low complexity" evidence="1">
    <location>
        <begin position="384"/>
        <end position="400"/>
    </location>
</feature>
<name>A0A3M7SQ50_BRAPC</name>
<dbReference type="InterPro" id="IPR029071">
    <property type="entry name" value="Ubiquitin-like_domsf"/>
</dbReference>
<dbReference type="PANTHER" id="PTHR23113:SF312">
    <property type="entry name" value="RAL GUANINE NUCLEOTIDE DISSOCIATION STIMULATOR-LIKE, ISOFORM E"/>
    <property type="match status" value="1"/>
</dbReference>
<feature type="compositionally biased region" description="Polar residues" evidence="1">
    <location>
        <begin position="263"/>
        <end position="281"/>
    </location>
</feature>
<dbReference type="InterPro" id="IPR008937">
    <property type="entry name" value="Ras-like_GEF"/>
</dbReference>
<feature type="region of interest" description="Disordered" evidence="1">
    <location>
        <begin position="235"/>
        <end position="281"/>
    </location>
</feature>
<dbReference type="InterPro" id="IPR036964">
    <property type="entry name" value="RASGEF_cat_dom_sf"/>
</dbReference>